<dbReference type="EMBL" id="LHXO01000143">
    <property type="protein sequence ID" value="KXA92680.1"/>
    <property type="molecule type" value="Genomic_DNA"/>
</dbReference>
<dbReference type="Gene3D" id="1.10.10.60">
    <property type="entry name" value="Homeodomain-like"/>
    <property type="match status" value="1"/>
</dbReference>
<dbReference type="InterPro" id="IPR002622">
    <property type="entry name" value="Transposase_14"/>
</dbReference>
<dbReference type="SUPFAM" id="SSF55608">
    <property type="entry name" value="Homing endonucleases"/>
    <property type="match status" value="1"/>
</dbReference>
<reference evidence="3 4" key="1">
    <citation type="journal article" date="2016" name="Sci. Rep.">
        <title>Metabolic traits of an uncultured archaeal lineage -MSBL1- from brine pools of the Red Sea.</title>
        <authorList>
            <person name="Mwirichia R."/>
            <person name="Alam I."/>
            <person name="Rashid M."/>
            <person name="Vinu M."/>
            <person name="Ba-Alawi W."/>
            <person name="Anthony Kamau A."/>
            <person name="Kamanda Ngugi D."/>
            <person name="Goker M."/>
            <person name="Klenk H.P."/>
            <person name="Bajic V."/>
            <person name="Stingl U."/>
        </authorList>
    </citation>
    <scope>NUCLEOTIDE SEQUENCE [LARGE SCALE GENOMIC DNA]</scope>
    <source>
        <strain evidence="3">SCGC-AAA259E19</strain>
    </source>
</reference>
<evidence type="ECO:0000313" key="4">
    <source>
        <dbReference type="Proteomes" id="UP000070284"/>
    </source>
</evidence>
<dbReference type="GO" id="GO:0004519">
    <property type="term" value="F:endonuclease activity"/>
    <property type="evidence" value="ECO:0007669"/>
    <property type="project" value="InterPro"/>
</dbReference>
<protein>
    <recommendedName>
        <fullName evidence="5">Homing endonuclease LAGLIDADG domain-containing protein</fullName>
    </recommendedName>
</protein>
<proteinExistence type="predicted"/>
<name>A0A133UET4_9EURY</name>
<organism evidence="3 4">
    <name type="scientific">candidate division MSBL1 archaeon SCGC-AAA259E19</name>
    <dbReference type="NCBI Taxonomy" id="1698264"/>
    <lineage>
        <taxon>Archaea</taxon>
        <taxon>Methanobacteriati</taxon>
        <taxon>Methanobacteriota</taxon>
        <taxon>candidate division MSBL1</taxon>
    </lineage>
</organism>
<accession>A0A133UET4</accession>
<dbReference type="Pfam" id="PF01710">
    <property type="entry name" value="HTH_Tnp_IS630"/>
    <property type="match status" value="1"/>
</dbReference>
<feature type="domain" description="Transposase Synechocystis PCC 6803" evidence="1">
    <location>
        <begin position="5"/>
        <end position="74"/>
    </location>
</feature>
<evidence type="ECO:0000259" key="2">
    <source>
        <dbReference type="Pfam" id="PF03161"/>
    </source>
</evidence>
<evidence type="ECO:0008006" key="5">
    <source>
        <dbReference type="Google" id="ProtNLM"/>
    </source>
</evidence>
<dbReference type="Gene3D" id="3.10.28.10">
    <property type="entry name" value="Homing endonucleases"/>
    <property type="match status" value="1"/>
</dbReference>
<dbReference type="AlphaFoldDB" id="A0A133UET4"/>
<feature type="domain" description="Homing endonuclease LAGLIDADG" evidence="2">
    <location>
        <begin position="81"/>
        <end position="227"/>
    </location>
</feature>
<evidence type="ECO:0000259" key="1">
    <source>
        <dbReference type="Pfam" id="PF01710"/>
    </source>
</evidence>
<evidence type="ECO:0000313" key="3">
    <source>
        <dbReference type="EMBL" id="KXA92680.1"/>
    </source>
</evidence>
<sequence length="267" mass="31005">MFKITEKKNRNKRLYRSEEVLKNLYWNEEMTLRDIAEKLGVNNSTILYQMKKHGIERRNKSINVNESVQTNHLNLSDRGIEFVEGNLLGDGSLFRHGNISSRYAHSEKNKEFLKWLSHKLKGFGIEQTGRLRKNDSESAYGTTYQYWSKSYVDLSELRERWYPLGKKSIPQNLEISPTRLFNWYLGDGTLFSNNSCRIASARPASKLEIVKNQFLDIGITCSIGCNGIYVWVGSSEDFFEYILQSDLNPPCYSYKFPDCFAEIIRGS</sequence>
<dbReference type="Pfam" id="PF03161">
    <property type="entry name" value="LAGLIDADG_2"/>
    <property type="match status" value="1"/>
</dbReference>
<keyword evidence="4" id="KW-1185">Reference proteome</keyword>
<dbReference type="InterPro" id="IPR004860">
    <property type="entry name" value="LAGLIDADG_dom"/>
</dbReference>
<dbReference type="Proteomes" id="UP000070284">
    <property type="component" value="Unassembled WGS sequence"/>
</dbReference>
<gene>
    <name evidence="3" type="ORF">AKJ65_07185</name>
</gene>
<comment type="caution">
    <text evidence="3">The sequence shown here is derived from an EMBL/GenBank/DDBJ whole genome shotgun (WGS) entry which is preliminary data.</text>
</comment>
<dbReference type="InterPro" id="IPR027434">
    <property type="entry name" value="Homing_endonucl"/>
</dbReference>